<comment type="caution">
    <text evidence="1">The sequence shown here is derived from an EMBL/GenBank/DDBJ whole genome shotgun (WGS) entry which is preliminary data.</text>
</comment>
<gene>
    <name evidence="1" type="ORF">LOK49_LG02G00496</name>
</gene>
<evidence type="ECO:0000313" key="2">
    <source>
        <dbReference type="Proteomes" id="UP001060215"/>
    </source>
</evidence>
<keyword evidence="2" id="KW-1185">Reference proteome</keyword>
<name>A0ACC0IL45_9ERIC</name>
<protein>
    <submittedName>
        <fullName evidence="1">Uncharacterized protein</fullName>
    </submittedName>
</protein>
<accession>A0ACC0IL45</accession>
<organism evidence="1 2">
    <name type="scientific">Camellia lanceoleosa</name>
    <dbReference type="NCBI Taxonomy" id="1840588"/>
    <lineage>
        <taxon>Eukaryota</taxon>
        <taxon>Viridiplantae</taxon>
        <taxon>Streptophyta</taxon>
        <taxon>Embryophyta</taxon>
        <taxon>Tracheophyta</taxon>
        <taxon>Spermatophyta</taxon>
        <taxon>Magnoliopsida</taxon>
        <taxon>eudicotyledons</taxon>
        <taxon>Gunneridae</taxon>
        <taxon>Pentapetalae</taxon>
        <taxon>asterids</taxon>
        <taxon>Ericales</taxon>
        <taxon>Theaceae</taxon>
        <taxon>Camellia</taxon>
    </lineage>
</organism>
<dbReference type="EMBL" id="CM045760">
    <property type="protein sequence ID" value="KAI8026101.1"/>
    <property type="molecule type" value="Genomic_DNA"/>
</dbReference>
<sequence length="154" mass="17691">MMLFLVLEKEASHLIAAEWWIEEVKLKIKPWWQFEASQSQHLVMASSKLSMEDNHNRVRELLGTPEQSPIPNLPHMSLMDMLFWNCRGAGNNKFKGNIKELIKIHKPDILVLMETKVEFQSMGMFFNSLGLTTLAHVDPIGRSGGIWMLDVVES</sequence>
<proteinExistence type="predicted"/>
<dbReference type="Proteomes" id="UP001060215">
    <property type="component" value="Chromosome 3"/>
</dbReference>
<evidence type="ECO:0000313" key="1">
    <source>
        <dbReference type="EMBL" id="KAI8026101.1"/>
    </source>
</evidence>
<reference evidence="1 2" key="1">
    <citation type="journal article" date="2022" name="Plant J.">
        <title>Chromosome-level genome of Camellia lanceoleosa provides a valuable resource for understanding genome evolution and self-incompatibility.</title>
        <authorList>
            <person name="Gong W."/>
            <person name="Xiao S."/>
            <person name="Wang L."/>
            <person name="Liao Z."/>
            <person name="Chang Y."/>
            <person name="Mo W."/>
            <person name="Hu G."/>
            <person name="Li W."/>
            <person name="Zhao G."/>
            <person name="Zhu H."/>
            <person name="Hu X."/>
            <person name="Ji K."/>
            <person name="Xiang X."/>
            <person name="Song Q."/>
            <person name="Yuan D."/>
            <person name="Jin S."/>
            <person name="Zhang L."/>
        </authorList>
    </citation>
    <scope>NUCLEOTIDE SEQUENCE [LARGE SCALE GENOMIC DNA]</scope>
    <source>
        <strain evidence="1">SQ_2022a</strain>
    </source>
</reference>